<dbReference type="InterPro" id="IPR001497">
    <property type="entry name" value="MethylDNA_cys_MeTrfase_AS"/>
</dbReference>
<keyword evidence="6" id="KW-0808">Transferase</keyword>
<protein>
    <recommendedName>
        <fullName evidence="4">Methylated-DNA--protein-cysteine methyltransferase</fullName>
        <ecNumber evidence="3">2.1.1.63</ecNumber>
    </recommendedName>
    <alternativeName>
        <fullName evidence="9">6-O-methylguanine-DNA methyltransferase</fullName>
    </alternativeName>
    <alternativeName>
        <fullName evidence="10">O-6-methylguanine-DNA-alkyltransferase</fullName>
    </alternativeName>
</protein>
<keyword evidence="8" id="KW-0234">DNA repair</keyword>
<dbReference type="NCBIfam" id="TIGR00589">
    <property type="entry name" value="ogt"/>
    <property type="match status" value="1"/>
</dbReference>
<dbReference type="InterPro" id="IPR014048">
    <property type="entry name" value="MethylDNA_cys_MeTrfase_DNA-bd"/>
</dbReference>
<dbReference type="Pfam" id="PF01035">
    <property type="entry name" value="DNA_binding_1"/>
    <property type="match status" value="1"/>
</dbReference>
<dbReference type="Gene3D" id="1.10.10.10">
    <property type="entry name" value="Winged helix-like DNA-binding domain superfamily/Winged helix DNA-binding domain"/>
    <property type="match status" value="1"/>
</dbReference>
<dbReference type="GO" id="GO:0006281">
    <property type="term" value="P:DNA repair"/>
    <property type="evidence" value="ECO:0007669"/>
    <property type="project" value="UniProtKB-KW"/>
</dbReference>
<gene>
    <name evidence="13" type="ORF">QE152_g38487</name>
</gene>
<evidence type="ECO:0000313" key="13">
    <source>
        <dbReference type="EMBL" id="KAK9681216.1"/>
    </source>
</evidence>
<dbReference type="PANTHER" id="PTHR10815:SF13">
    <property type="entry name" value="METHYLATED-DNA--PROTEIN-CYSTEINE METHYLTRANSFERASE"/>
    <property type="match status" value="1"/>
</dbReference>
<dbReference type="SUPFAM" id="SSF46767">
    <property type="entry name" value="Methylated DNA-protein cysteine methyltransferase, C-terminal domain"/>
    <property type="match status" value="1"/>
</dbReference>
<evidence type="ECO:0000256" key="2">
    <source>
        <dbReference type="ARBA" id="ARBA00008711"/>
    </source>
</evidence>
<sequence length="179" mass="20131">MCANIKFHIISPTDKDPEEIQIYYDLIETEFGYSLFGIQDNKLCHISFQDDDVPNLEKLKVSWPNANLIHDPRGMKEIAKKVFDGADGKVDVLLKGTDLQVSVWKALTKIKSGTTVSYEKMAELVGKPRAIRPVARAVATNKIAYLIPCHRVIKKNGDIHKYGSGPERKKKMLSYEGAI</sequence>
<evidence type="ECO:0000256" key="3">
    <source>
        <dbReference type="ARBA" id="ARBA00011918"/>
    </source>
</evidence>
<dbReference type="Proteomes" id="UP001458880">
    <property type="component" value="Unassembled WGS sequence"/>
</dbReference>
<dbReference type="CDD" id="cd06445">
    <property type="entry name" value="ATase"/>
    <property type="match status" value="1"/>
</dbReference>
<reference evidence="13 14" key="1">
    <citation type="journal article" date="2024" name="BMC Genomics">
        <title>De novo assembly and annotation of Popillia japonica's genome with initial clues to its potential as an invasive pest.</title>
        <authorList>
            <person name="Cucini C."/>
            <person name="Boschi S."/>
            <person name="Funari R."/>
            <person name="Cardaioli E."/>
            <person name="Iannotti N."/>
            <person name="Marturano G."/>
            <person name="Paoli F."/>
            <person name="Bruttini M."/>
            <person name="Carapelli A."/>
            <person name="Frati F."/>
            <person name="Nardi F."/>
        </authorList>
    </citation>
    <scope>NUCLEOTIDE SEQUENCE [LARGE SCALE GENOMIC DNA]</scope>
    <source>
        <strain evidence="13">DMR45628</strain>
    </source>
</reference>
<accession>A0AAW1HXE0</accession>
<dbReference type="Gene3D" id="3.30.160.70">
    <property type="entry name" value="Methylated DNA-protein cysteine methyltransferase domain"/>
    <property type="match status" value="1"/>
</dbReference>
<evidence type="ECO:0000256" key="4">
    <source>
        <dbReference type="ARBA" id="ARBA00015377"/>
    </source>
</evidence>
<evidence type="ECO:0000256" key="9">
    <source>
        <dbReference type="ARBA" id="ARBA00030795"/>
    </source>
</evidence>
<dbReference type="GO" id="GO:0003908">
    <property type="term" value="F:methylated-DNA-[protein]-cysteine S-methyltransferase activity"/>
    <property type="evidence" value="ECO:0007669"/>
    <property type="project" value="UniProtKB-EC"/>
</dbReference>
<dbReference type="InterPro" id="IPR036388">
    <property type="entry name" value="WH-like_DNA-bd_sf"/>
</dbReference>
<dbReference type="GO" id="GO:0032259">
    <property type="term" value="P:methylation"/>
    <property type="evidence" value="ECO:0007669"/>
    <property type="project" value="UniProtKB-KW"/>
</dbReference>
<comment type="catalytic activity">
    <reaction evidence="11">
        <text>a 6-O-methyl-2'-deoxyguanosine in DNA + L-cysteinyl-[protein] = S-methyl-L-cysteinyl-[protein] + a 2'-deoxyguanosine in DNA</text>
        <dbReference type="Rhea" id="RHEA:24000"/>
        <dbReference type="Rhea" id="RHEA-COMP:10131"/>
        <dbReference type="Rhea" id="RHEA-COMP:10132"/>
        <dbReference type="Rhea" id="RHEA-COMP:11367"/>
        <dbReference type="Rhea" id="RHEA-COMP:11368"/>
        <dbReference type="ChEBI" id="CHEBI:29950"/>
        <dbReference type="ChEBI" id="CHEBI:82612"/>
        <dbReference type="ChEBI" id="CHEBI:85445"/>
        <dbReference type="ChEBI" id="CHEBI:85448"/>
        <dbReference type="EC" id="2.1.1.63"/>
    </reaction>
</comment>
<dbReference type="EC" id="2.1.1.63" evidence="3"/>
<keyword evidence="7" id="KW-0227">DNA damage</keyword>
<evidence type="ECO:0000256" key="7">
    <source>
        <dbReference type="ARBA" id="ARBA00022763"/>
    </source>
</evidence>
<evidence type="ECO:0000256" key="1">
    <source>
        <dbReference type="ARBA" id="ARBA00001286"/>
    </source>
</evidence>
<evidence type="ECO:0000256" key="6">
    <source>
        <dbReference type="ARBA" id="ARBA00022679"/>
    </source>
</evidence>
<comment type="similarity">
    <text evidence="2">Belongs to the MGMT family.</text>
</comment>
<feature type="domain" description="Methylated-DNA-[protein]-cysteine S-methyltransferase DNA binding" evidence="12">
    <location>
        <begin position="99"/>
        <end position="177"/>
    </location>
</feature>
<proteinExistence type="inferred from homology"/>
<keyword evidence="14" id="KW-1185">Reference proteome</keyword>
<comment type="catalytic activity">
    <reaction evidence="1">
        <text>a 4-O-methyl-thymidine in DNA + L-cysteinyl-[protein] = a thymidine in DNA + S-methyl-L-cysteinyl-[protein]</text>
        <dbReference type="Rhea" id="RHEA:53428"/>
        <dbReference type="Rhea" id="RHEA-COMP:10131"/>
        <dbReference type="Rhea" id="RHEA-COMP:10132"/>
        <dbReference type="Rhea" id="RHEA-COMP:13555"/>
        <dbReference type="Rhea" id="RHEA-COMP:13556"/>
        <dbReference type="ChEBI" id="CHEBI:29950"/>
        <dbReference type="ChEBI" id="CHEBI:82612"/>
        <dbReference type="ChEBI" id="CHEBI:137386"/>
        <dbReference type="ChEBI" id="CHEBI:137387"/>
        <dbReference type="EC" id="2.1.1.63"/>
    </reaction>
</comment>
<evidence type="ECO:0000313" key="14">
    <source>
        <dbReference type="Proteomes" id="UP001458880"/>
    </source>
</evidence>
<dbReference type="InterPro" id="IPR036631">
    <property type="entry name" value="MGMT_N_sf"/>
</dbReference>
<dbReference type="PROSITE" id="PS00374">
    <property type="entry name" value="MGMT"/>
    <property type="match status" value="1"/>
</dbReference>
<keyword evidence="5 13" id="KW-0489">Methyltransferase</keyword>
<name>A0AAW1HXE0_POPJA</name>
<dbReference type="PANTHER" id="PTHR10815">
    <property type="entry name" value="METHYLATED-DNA--PROTEIN-CYSTEINE METHYLTRANSFERASE"/>
    <property type="match status" value="1"/>
</dbReference>
<comment type="caution">
    <text evidence="13">The sequence shown here is derived from an EMBL/GenBank/DDBJ whole genome shotgun (WGS) entry which is preliminary data.</text>
</comment>
<dbReference type="SUPFAM" id="SSF53155">
    <property type="entry name" value="Methylated DNA-protein cysteine methyltransferase domain"/>
    <property type="match status" value="1"/>
</dbReference>
<dbReference type="FunFam" id="1.10.10.10:FF:000214">
    <property type="entry name" value="Methylated-DNA--protein-cysteine methyltransferase"/>
    <property type="match status" value="1"/>
</dbReference>
<dbReference type="EMBL" id="JASPKY010000833">
    <property type="protein sequence ID" value="KAK9681216.1"/>
    <property type="molecule type" value="Genomic_DNA"/>
</dbReference>
<evidence type="ECO:0000256" key="10">
    <source>
        <dbReference type="ARBA" id="ARBA00031621"/>
    </source>
</evidence>
<dbReference type="AlphaFoldDB" id="A0AAW1HXE0"/>
<evidence type="ECO:0000256" key="5">
    <source>
        <dbReference type="ARBA" id="ARBA00022603"/>
    </source>
</evidence>
<evidence type="ECO:0000259" key="12">
    <source>
        <dbReference type="Pfam" id="PF01035"/>
    </source>
</evidence>
<evidence type="ECO:0000256" key="11">
    <source>
        <dbReference type="ARBA" id="ARBA00049348"/>
    </source>
</evidence>
<organism evidence="13 14">
    <name type="scientific">Popillia japonica</name>
    <name type="common">Japanese beetle</name>
    <dbReference type="NCBI Taxonomy" id="7064"/>
    <lineage>
        <taxon>Eukaryota</taxon>
        <taxon>Metazoa</taxon>
        <taxon>Ecdysozoa</taxon>
        <taxon>Arthropoda</taxon>
        <taxon>Hexapoda</taxon>
        <taxon>Insecta</taxon>
        <taxon>Pterygota</taxon>
        <taxon>Neoptera</taxon>
        <taxon>Endopterygota</taxon>
        <taxon>Coleoptera</taxon>
        <taxon>Polyphaga</taxon>
        <taxon>Scarabaeiformia</taxon>
        <taxon>Scarabaeidae</taxon>
        <taxon>Rutelinae</taxon>
        <taxon>Popillia</taxon>
    </lineage>
</organism>
<evidence type="ECO:0000256" key="8">
    <source>
        <dbReference type="ARBA" id="ARBA00023204"/>
    </source>
</evidence>
<dbReference type="InterPro" id="IPR036217">
    <property type="entry name" value="MethylDNA_cys_MeTrfase_DNAb"/>
</dbReference>